<accession>A0ACB9HQL8</accession>
<dbReference type="Proteomes" id="UP001056120">
    <property type="component" value="Linkage Group LG11"/>
</dbReference>
<protein>
    <submittedName>
        <fullName evidence="1">Uncharacterized protein</fullName>
    </submittedName>
</protein>
<sequence>MTSMAPGVITCKAAVIWELGGQVKVEEVKVDPPQAGEVRIKMLCASICHTDVLCCKGFPIVQSIGEEVGGGLKQGDIVIPLYLGECGQCLNCKTGRTNLCHTYPPPFSGLMNDGTSRMSVAKTGQRLYHFTSCSTWSEYTVVNFNYVLKIDPNMPLPMPVSSRAASPRALVLHGEKPKSMRVPLLLFLALAPLV</sequence>
<evidence type="ECO:0000313" key="2">
    <source>
        <dbReference type="Proteomes" id="UP001056120"/>
    </source>
</evidence>
<reference evidence="2" key="1">
    <citation type="journal article" date="2022" name="Mol. Ecol. Resour.">
        <title>The genomes of chicory, endive, great burdock and yacon provide insights into Asteraceae palaeo-polyploidization history and plant inulin production.</title>
        <authorList>
            <person name="Fan W."/>
            <person name="Wang S."/>
            <person name="Wang H."/>
            <person name="Wang A."/>
            <person name="Jiang F."/>
            <person name="Liu H."/>
            <person name="Zhao H."/>
            <person name="Xu D."/>
            <person name="Zhang Y."/>
        </authorList>
    </citation>
    <scope>NUCLEOTIDE SEQUENCE [LARGE SCALE GENOMIC DNA]</scope>
    <source>
        <strain evidence="2">cv. Yunnan</strain>
    </source>
</reference>
<gene>
    <name evidence="1" type="ORF">L1987_33176</name>
</gene>
<keyword evidence="2" id="KW-1185">Reference proteome</keyword>
<reference evidence="1 2" key="2">
    <citation type="journal article" date="2022" name="Mol. Ecol. Resour.">
        <title>The genomes of chicory, endive, great burdock and yacon provide insights into Asteraceae paleo-polyploidization history and plant inulin production.</title>
        <authorList>
            <person name="Fan W."/>
            <person name="Wang S."/>
            <person name="Wang H."/>
            <person name="Wang A."/>
            <person name="Jiang F."/>
            <person name="Liu H."/>
            <person name="Zhao H."/>
            <person name="Xu D."/>
            <person name="Zhang Y."/>
        </authorList>
    </citation>
    <scope>NUCLEOTIDE SEQUENCE [LARGE SCALE GENOMIC DNA]</scope>
    <source>
        <strain evidence="2">cv. Yunnan</strain>
        <tissue evidence="1">Leaves</tissue>
    </source>
</reference>
<proteinExistence type="predicted"/>
<dbReference type="EMBL" id="CM042028">
    <property type="protein sequence ID" value="KAI3797912.1"/>
    <property type="molecule type" value="Genomic_DNA"/>
</dbReference>
<name>A0ACB9HQL8_9ASTR</name>
<comment type="caution">
    <text evidence="1">The sequence shown here is derived from an EMBL/GenBank/DDBJ whole genome shotgun (WGS) entry which is preliminary data.</text>
</comment>
<evidence type="ECO:0000313" key="1">
    <source>
        <dbReference type="EMBL" id="KAI3797912.1"/>
    </source>
</evidence>
<organism evidence="1 2">
    <name type="scientific">Smallanthus sonchifolius</name>
    <dbReference type="NCBI Taxonomy" id="185202"/>
    <lineage>
        <taxon>Eukaryota</taxon>
        <taxon>Viridiplantae</taxon>
        <taxon>Streptophyta</taxon>
        <taxon>Embryophyta</taxon>
        <taxon>Tracheophyta</taxon>
        <taxon>Spermatophyta</taxon>
        <taxon>Magnoliopsida</taxon>
        <taxon>eudicotyledons</taxon>
        <taxon>Gunneridae</taxon>
        <taxon>Pentapetalae</taxon>
        <taxon>asterids</taxon>
        <taxon>campanulids</taxon>
        <taxon>Asterales</taxon>
        <taxon>Asteraceae</taxon>
        <taxon>Asteroideae</taxon>
        <taxon>Heliantheae alliance</taxon>
        <taxon>Millerieae</taxon>
        <taxon>Smallanthus</taxon>
    </lineage>
</organism>